<gene>
    <name evidence="2" type="ORF">SAMN04487954_11247</name>
</gene>
<organism evidence="2 3">
    <name type="scientific">Billgrantia gudaonensis</name>
    <dbReference type="NCBI Taxonomy" id="376427"/>
    <lineage>
        <taxon>Bacteria</taxon>
        <taxon>Pseudomonadati</taxon>
        <taxon>Pseudomonadota</taxon>
        <taxon>Gammaproteobacteria</taxon>
        <taxon>Oceanospirillales</taxon>
        <taxon>Halomonadaceae</taxon>
        <taxon>Billgrantia</taxon>
    </lineage>
</organism>
<dbReference type="STRING" id="376427.SAMN04487954_11247"/>
<reference evidence="2 3" key="1">
    <citation type="submission" date="2016-10" db="EMBL/GenBank/DDBJ databases">
        <authorList>
            <person name="de Groot N.N."/>
        </authorList>
    </citation>
    <scope>NUCLEOTIDE SEQUENCE [LARGE SCALE GENOMIC DNA]</scope>
    <source>
        <strain evidence="2 3">CGMCC 1.6133</strain>
    </source>
</reference>
<dbReference type="OrthoDB" id="8477283at2"/>
<dbReference type="RefSeq" id="WP_089687199.1">
    <property type="nucleotide sequence ID" value="NZ_FNES01000012.1"/>
</dbReference>
<name>A0A1G8ZLA3_9GAMM</name>
<dbReference type="Gene3D" id="3.40.50.10770">
    <property type="entry name" value="Hypothetical protein VC1899 like domain (Restriction endonuclease-like)"/>
    <property type="match status" value="1"/>
</dbReference>
<dbReference type="Pfam" id="PF09002">
    <property type="entry name" value="Card1_endonuc"/>
    <property type="match status" value="1"/>
</dbReference>
<dbReference type="EMBL" id="FNES01000012">
    <property type="protein sequence ID" value="SDK15394.1"/>
    <property type="molecule type" value="Genomic_DNA"/>
</dbReference>
<evidence type="ECO:0000313" key="2">
    <source>
        <dbReference type="EMBL" id="SDK15394.1"/>
    </source>
</evidence>
<feature type="domain" description="Card1 endonuclease" evidence="1">
    <location>
        <begin position="273"/>
        <end position="401"/>
    </location>
</feature>
<dbReference type="GO" id="GO:0003676">
    <property type="term" value="F:nucleic acid binding"/>
    <property type="evidence" value="ECO:0007669"/>
    <property type="project" value="InterPro"/>
</dbReference>
<dbReference type="InterPro" id="IPR011856">
    <property type="entry name" value="tRNA_endonuc-like_dom_sf"/>
</dbReference>
<proteinExistence type="predicted"/>
<dbReference type="SUPFAM" id="SSF52980">
    <property type="entry name" value="Restriction endonuclease-like"/>
    <property type="match status" value="1"/>
</dbReference>
<protein>
    <recommendedName>
        <fullName evidence="1">Card1 endonuclease domain-containing protein</fullName>
    </recommendedName>
</protein>
<sequence length="408" mass="44893">MPHLHVALVSERPEITLIPLLQLRPERVILVATRQRRPVAERLEILLGRELPVTTELRRIDDLPCHDPQLVHAFANELADELVRLQATTAELTVSYHLGDAPRLTALLFQHALQRCQADGIDVDLTAGALYRLGTGQDPQAFETLAIEPLLDCDLYLLANGYKRTQARSDHATWREAAESRRPLTRYLAHHADRLGELLAELAALVRGDSGQPVIVDDAAEGPVLDPDARYQRLSLPPAFPETDALSRLAEAGLIEWSNRSPRRLGFVSLLAAQYLSGQWLAEYVWLCARDAGMEAHCGAHLLDLSGRHNDAPAVLDVLALHHNQLLMIACPPFPARPSGGPCNALHDLHALTDHTAGLAGTRLLVSAGPLDTARQRANRLGAAVMEGNVLKRLPVRLVQWLETGCWP</sequence>
<dbReference type="AlphaFoldDB" id="A0A1G8ZLA3"/>
<accession>A0A1G8ZLA3</accession>
<dbReference type="InterPro" id="IPR015093">
    <property type="entry name" value="Card1_endonucl_dom"/>
</dbReference>
<evidence type="ECO:0000313" key="3">
    <source>
        <dbReference type="Proteomes" id="UP000198525"/>
    </source>
</evidence>
<dbReference type="Proteomes" id="UP000198525">
    <property type="component" value="Unassembled WGS sequence"/>
</dbReference>
<dbReference type="InterPro" id="IPR011335">
    <property type="entry name" value="Restrct_endonuc-II-like"/>
</dbReference>
<keyword evidence="3" id="KW-1185">Reference proteome</keyword>
<evidence type="ECO:0000259" key="1">
    <source>
        <dbReference type="Pfam" id="PF09002"/>
    </source>
</evidence>
<dbReference type="Gene3D" id="3.40.1350.10">
    <property type="match status" value="1"/>
</dbReference>